<reference evidence="1" key="1">
    <citation type="submission" date="2021-01" db="EMBL/GenBank/DDBJ databases">
        <authorList>
            <consortium name="Genoscope - CEA"/>
            <person name="William W."/>
        </authorList>
    </citation>
    <scope>NUCLEOTIDE SEQUENCE</scope>
</reference>
<organism evidence="1 2">
    <name type="scientific">Paramecium sonneborni</name>
    <dbReference type="NCBI Taxonomy" id="65129"/>
    <lineage>
        <taxon>Eukaryota</taxon>
        <taxon>Sar</taxon>
        <taxon>Alveolata</taxon>
        <taxon>Ciliophora</taxon>
        <taxon>Intramacronucleata</taxon>
        <taxon>Oligohymenophorea</taxon>
        <taxon>Peniculida</taxon>
        <taxon>Parameciidae</taxon>
        <taxon>Paramecium</taxon>
    </lineage>
</organism>
<accession>A0A8S1MIC6</accession>
<protein>
    <submittedName>
        <fullName evidence="1">Uncharacterized protein</fullName>
    </submittedName>
</protein>
<dbReference type="InterPro" id="IPR013887">
    <property type="entry name" value="UPF0592"/>
</dbReference>
<dbReference type="OrthoDB" id="296767at2759"/>
<comment type="caution">
    <text evidence="1">The sequence shown here is derived from an EMBL/GenBank/DDBJ whole genome shotgun (WGS) entry which is preliminary data.</text>
</comment>
<dbReference type="PANTHER" id="PTHR35397:SF1">
    <property type="entry name" value="ARMADILLO-LIKE HELICAL DOMAIN-CONTAINING PROTEIN"/>
    <property type="match status" value="1"/>
</dbReference>
<gene>
    <name evidence="1" type="ORF">PSON_ATCC_30995.1.T0360112</name>
</gene>
<sequence>MGGVCGHHDHQHHNLHQFAKSPGPNRTGCSFMNPEPMKFNIIFENLRLQYPTKSCHFNIKLAGNILIETPNHIDLDGKHAWKKVIETQIQANIIELHEKKLEFYLFEEKNIIANLEIPIFDIISGPIHFDYSIGKGRLSFDMQMAQILQIDINPIEVDCSYIQSIKDKAYVFNLRLVTRKMNFTSPNSESFYNPAYLRGFNLSLNNFLQEMMFRTTWNSSFDLPILSIELPSNEMYNSSLQICIWSINKVNEFQSPGICSIKSLKEKQGGDLIIDQNLFAETFIALHKLIQEDGEEDFKLYQQFKTTINKSLWCKGNKVGTIQCKFNVKLPRFLKQKLVGIRTENGCTLGVNICSSKSVAQIAEIINIFQKLYESMFKMQSLSHNDPNRTILQHQALTISQQLLEEVQRTDKDTNSKQFFYKNQEDLFKAQEYFIKIAEQITKYIDKLDDNLREVCYEILFVIIDRGEFRLHSLGYFEECKQLSKKQLELKNSVNIHYSEFMQQTLNWVLLKVPIKSQQQNERKFMIRFLVLAFIRIYYFKDQFLKCINKPNDPQLIEWRGNEFQLEEQDVFVNEQVAMIFDWQTYYYNYLSQNQHYQSNQCMSEDQWKLTLGKRSLVYQYFIIDFCTYIQQILQKNNIQWQHVPGYKRLLKSLLCELKLKEKYTAFFFDCVMAISTNVNIINIIVMILFNKTNLYQSDQVIQVFDLLSLIINQCPQTLTIFDYPFFLNGIRIVLTQSEHAIAIATVLKLIYTNFLKFPIEFRKALIDLLFEPICFEFFLHWSKTVRTVFMSFLLYRICHQYRNNKISVMDEQLFEQQYLIASKPRKNFSFYENRKEEKQLIADYIYLKYTRFMMNIEQVKIQLKEFPIHKDLSILQNLKEKLAQKNEQHQENQNIIIQVQRQDDKEEIPSDKQIVFERRNEYRNPSKKRTIILSDNKYKYLKVALNEFSEITKQYTKWRCQSMNMSGDELSPEEKSQAYLNFQVPQIKILVHYDQKEGKQD</sequence>
<dbReference type="Proteomes" id="UP000692954">
    <property type="component" value="Unassembled WGS sequence"/>
</dbReference>
<evidence type="ECO:0000313" key="1">
    <source>
        <dbReference type="EMBL" id="CAD8077403.1"/>
    </source>
</evidence>
<dbReference type="PANTHER" id="PTHR35397">
    <property type="entry name" value="C2 DOMAIN-CONTAINING PROTEIN-RELATED"/>
    <property type="match status" value="1"/>
</dbReference>
<evidence type="ECO:0000313" key="2">
    <source>
        <dbReference type="Proteomes" id="UP000692954"/>
    </source>
</evidence>
<name>A0A8S1MIC6_9CILI</name>
<dbReference type="Pfam" id="PF08578">
    <property type="entry name" value="DUF1765"/>
    <property type="match status" value="1"/>
</dbReference>
<proteinExistence type="predicted"/>
<dbReference type="EMBL" id="CAJJDN010000036">
    <property type="protein sequence ID" value="CAD8077403.1"/>
    <property type="molecule type" value="Genomic_DNA"/>
</dbReference>
<dbReference type="AlphaFoldDB" id="A0A8S1MIC6"/>
<keyword evidence="2" id="KW-1185">Reference proteome</keyword>